<evidence type="ECO:0000256" key="3">
    <source>
        <dbReference type="ARBA" id="ARBA00023125"/>
    </source>
</evidence>
<protein>
    <submittedName>
        <fullName evidence="6">LysR family transcriptional regulator</fullName>
    </submittedName>
</protein>
<evidence type="ECO:0000313" key="7">
    <source>
        <dbReference type="Proteomes" id="UP000245429"/>
    </source>
</evidence>
<dbReference type="PRINTS" id="PR00039">
    <property type="entry name" value="HTHLYSR"/>
</dbReference>
<dbReference type="InterPro" id="IPR000847">
    <property type="entry name" value="LysR_HTH_N"/>
</dbReference>
<organism evidence="6 7">
    <name type="scientific">Flavobacterium sediminis</name>
    <dbReference type="NCBI Taxonomy" id="2201181"/>
    <lineage>
        <taxon>Bacteria</taxon>
        <taxon>Pseudomonadati</taxon>
        <taxon>Bacteroidota</taxon>
        <taxon>Flavobacteriia</taxon>
        <taxon>Flavobacteriales</taxon>
        <taxon>Flavobacteriaceae</taxon>
        <taxon>Flavobacterium</taxon>
    </lineage>
</organism>
<evidence type="ECO:0000256" key="1">
    <source>
        <dbReference type="ARBA" id="ARBA00009437"/>
    </source>
</evidence>
<dbReference type="OrthoDB" id="9785745at2"/>
<dbReference type="InterPro" id="IPR036390">
    <property type="entry name" value="WH_DNA-bd_sf"/>
</dbReference>
<dbReference type="Pfam" id="PF00126">
    <property type="entry name" value="HTH_1"/>
    <property type="match status" value="1"/>
</dbReference>
<dbReference type="SUPFAM" id="SSF53850">
    <property type="entry name" value="Periplasmic binding protein-like II"/>
    <property type="match status" value="1"/>
</dbReference>
<dbReference type="PANTHER" id="PTHR30126:SF39">
    <property type="entry name" value="HTH-TYPE TRANSCRIPTIONAL REGULATOR CYSL"/>
    <property type="match status" value="1"/>
</dbReference>
<dbReference type="InterPro" id="IPR005119">
    <property type="entry name" value="LysR_subst-bd"/>
</dbReference>
<dbReference type="Proteomes" id="UP000245429">
    <property type="component" value="Chromosome"/>
</dbReference>
<dbReference type="EMBL" id="CP029463">
    <property type="protein sequence ID" value="AWM12664.1"/>
    <property type="molecule type" value="Genomic_DNA"/>
</dbReference>
<dbReference type="AlphaFoldDB" id="A0A2U8QS36"/>
<name>A0A2U8QS36_9FLAO</name>
<keyword evidence="7" id="KW-1185">Reference proteome</keyword>
<keyword evidence="4" id="KW-0804">Transcription</keyword>
<feature type="domain" description="HTH lysR-type" evidence="5">
    <location>
        <begin position="1"/>
        <end position="58"/>
    </location>
</feature>
<dbReference type="GO" id="GO:0000976">
    <property type="term" value="F:transcription cis-regulatory region binding"/>
    <property type="evidence" value="ECO:0007669"/>
    <property type="project" value="TreeGrafter"/>
</dbReference>
<evidence type="ECO:0000259" key="5">
    <source>
        <dbReference type="PROSITE" id="PS50931"/>
    </source>
</evidence>
<reference evidence="6 7" key="1">
    <citation type="submission" date="2018-05" db="EMBL/GenBank/DDBJ databases">
        <title>Flavobacterium sp. MEBiC07310.</title>
        <authorList>
            <person name="Baek K."/>
        </authorList>
    </citation>
    <scope>NUCLEOTIDE SEQUENCE [LARGE SCALE GENOMIC DNA]</scope>
    <source>
        <strain evidence="6 7">MEBiC07310</strain>
    </source>
</reference>
<dbReference type="Gene3D" id="3.40.190.290">
    <property type="match status" value="1"/>
</dbReference>
<dbReference type="GO" id="GO:0003700">
    <property type="term" value="F:DNA-binding transcription factor activity"/>
    <property type="evidence" value="ECO:0007669"/>
    <property type="project" value="InterPro"/>
</dbReference>
<dbReference type="PANTHER" id="PTHR30126">
    <property type="entry name" value="HTH-TYPE TRANSCRIPTIONAL REGULATOR"/>
    <property type="match status" value="1"/>
</dbReference>
<proteinExistence type="inferred from homology"/>
<evidence type="ECO:0000313" key="6">
    <source>
        <dbReference type="EMBL" id="AWM12664.1"/>
    </source>
</evidence>
<keyword evidence="3" id="KW-0238">DNA-binding</keyword>
<evidence type="ECO:0000256" key="4">
    <source>
        <dbReference type="ARBA" id="ARBA00023163"/>
    </source>
</evidence>
<accession>A0A2U8QS36</accession>
<dbReference type="CDD" id="cd08420">
    <property type="entry name" value="PBP2_CysL_like"/>
    <property type="match status" value="1"/>
</dbReference>
<dbReference type="InterPro" id="IPR036388">
    <property type="entry name" value="WH-like_DNA-bd_sf"/>
</dbReference>
<gene>
    <name evidence="6" type="ORF">DI487_01440</name>
</gene>
<dbReference type="PROSITE" id="PS50931">
    <property type="entry name" value="HTH_LYSR"/>
    <property type="match status" value="1"/>
</dbReference>
<dbReference type="SUPFAM" id="SSF46785">
    <property type="entry name" value="Winged helix' DNA-binding domain"/>
    <property type="match status" value="1"/>
</dbReference>
<keyword evidence="2" id="KW-0805">Transcription regulation</keyword>
<comment type="similarity">
    <text evidence="1">Belongs to the LysR transcriptional regulatory family.</text>
</comment>
<dbReference type="FunFam" id="1.10.10.10:FF:000001">
    <property type="entry name" value="LysR family transcriptional regulator"/>
    <property type="match status" value="1"/>
</dbReference>
<dbReference type="Gene3D" id="1.10.10.10">
    <property type="entry name" value="Winged helix-like DNA-binding domain superfamily/Winged helix DNA-binding domain"/>
    <property type="match status" value="1"/>
</dbReference>
<evidence type="ECO:0000256" key="2">
    <source>
        <dbReference type="ARBA" id="ARBA00023015"/>
    </source>
</evidence>
<dbReference type="RefSeq" id="WP_109568073.1">
    <property type="nucleotide sequence ID" value="NZ_CP029463.1"/>
</dbReference>
<dbReference type="KEGG" id="fse:DI487_01440"/>
<sequence>MFDYRLKVFYTVATRLSFTKAAQELHISQPAVTKHIKEIEQQFNTKLFDRKGTSIQLTQSGKILYDYAVKIRSIYRDLEFEIHQVNQKQKGKLRIGASTTVAHYILPEILATFHAYYKDIQIELLTHNTETISSLLENHTIDLGIIEGASQSSLLEYHPFKKDEIVLVAQAQHPLANTTLKVNDLYAMELVFREPGSGTQEFIEKHLQDKGIILDKLQVIMHLGSSESIKNYLLHSQAMAFLSISSIFQELQNHTLSIIDIKNFNINRTFQLILPKGERSELITLFMRFLTYNF</sequence>
<dbReference type="Pfam" id="PF03466">
    <property type="entry name" value="LysR_substrate"/>
    <property type="match status" value="1"/>
</dbReference>